<protein>
    <recommendedName>
        <fullName evidence="1">AB hydrolase-1 domain-containing protein</fullName>
    </recommendedName>
</protein>
<dbReference type="PANTHER" id="PTHR37017">
    <property type="entry name" value="AB HYDROLASE-1 DOMAIN-CONTAINING PROTEIN-RELATED"/>
    <property type="match status" value="1"/>
</dbReference>
<evidence type="ECO:0000313" key="2">
    <source>
        <dbReference type="EMBL" id="KAK3048183.1"/>
    </source>
</evidence>
<dbReference type="SUPFAM" id="SSF53474">
    <property type="entry name" value="alpha/beta-Hydrolases"/>
    <property type="match status" value="1"/>
</dbReference>
<dbReference type="Pfam" id="PF12697">
    <property type="entry name" value="Abhydrolase_6"/>
    <property type="match status" value="1"/>
</dbReference>
<comment type="caution">
    <text evidence="2">The sequence shown here is derived from an EMBL/GenBank/DDBJ whole genome shotgun (WGS) entry which is preliminary data.</text>
</comment>
<feature type="domain" description="AB hydrolase-1" evidence="1">
    <location>
        <begin position="6"/>
        <end position="65"/>
    </location>
</feature>
<dbReference type="Gene3D" id="3.40.50.1820">
    <property type="entry name" value="alpha/beta hydrolase"/>
    <property type="match status" value="1"/>
</dbReference>
<proteinExistence type="predicted"/>
<reference evidence="2" key="1">
    <citation type="submission" date="2023-04" db="EMBL/GenBank/DDBJ databases">
        <title>Black Yeasts Isolated from many extreme environments.</title>
        <authorList>
            <person name="Coleine C."/>
            <person name="Stajich J.E."/>
            <person name="Selbmann L."/>
        </authorList>
    </citation>
    <scope>NUCLEOTIDE SEQUENCE</scope>
    <source>
        <strain evidence="2">CCFEE 5312</strain>
    </source>
</reference>
<dbReference type="InterPro" id="IPR000073">
    <property type="entry name" value="AB_hydrolase_1"/>
</dbReference>
<organism evidence="2 3">
    <name type="scientific">Extremus antarcticus</name>
    <dbReference type="NCBI Taxonomy" id="702011"/>
    <lineage>
        <taxon>Eukaryota</taxon>
        <taxon>Fungi</taxon>
        <taxon>Dikarya</taxon>
        <taxon>Ascomycota</taxon>
        <taxon>Pezizomycotina</taxon>
        <taxon>Dothideomycetes</taxon>
        <taxon>Dothideomycetidae</taxon>
        <taxon>Mycosphaerellales</taxon>
        <taxon>Extremaceae</taxon>
        <taxon>Extremus</taxon>
    </lineage>
</organism>
<evidence type="ECO:0000313" key="3">
    <source>
        <dbReference type="Proteomes" id="UP001271007"/>
    </source>
</evidence>
<accession>A0AAJ0G8D7</accession>
<keyword evidence="3" id="KW-1185">Reference proteome</keyword>
<sequence>MSLPTIVLVHGSWHSPEHFGPLINNLQSHGYKCVPVALPSTQSPDLPPSTLGDDTTAIRDTVDFCEGQANDGWYYEHKVKTGSLRMAVNTILGAQDDESLTEGFGGYAAERYTELLSLPRGRGHDCAKMITAELKALVGKACTAINRYFPPQDDYYHYHEYWSRAKADSMADYFTFLPVDGREMPWAKEKEWVELEFDKPVAASEAWLKAVGLK</sequence>
<dbReference type="Proteomes" id="UP001271007">
    <property type="component" value="Unassembled WGS sequence"/>
</dbReference>
<evidence type="ECO:0000259" key="1">
    <source>
        <dbReference type="Pfam" id="PF12697"/>
    </source>
</evidence>
<dbReference type="EMBL" id="JAWDJX010000052">
    <property type="protein sequence ID" value="KAK3048183.1"/>
    <property type="molecule type" value="Genomic_DNA"/>
</dbReference>
<name>A0AAJ0G8D7_9PEZI</name>
<dbReference type="AlphaFoldDB" id="A0AAJ0G8D7"/>
<dbReference type="InterPro" id="IPR029058">
    <property type="entry name" value="AB_hydrolase_fold"/>
</dbReference>
<dbReference type="PANTHER" id="PTHR37017:SF11">
    <property type="entry name" value="ESTERASE_LIPASE_THIOESTERASE DOMAIN-CONTAINING PROTEIN"/>
    <property type="match status" value="1"/>
</dbReference>
<gene>
    <name evidence="2" type="ORF">LTR09_010522</name>
</gene>
<dbReference type="InterPro" id="IPR052897">
    <property type="entry name" value="Sec-Metab_Biosynth_Hydrolase"/>
</dbReference>